<comment type="caution">
    <text evidence="1">The sequence shown here is derived from an EMBL/GenBank/DDBJ whole genome shotgun (WGS) entry which is preliminary data.</text>
</comment>
<dbReference type="AlphaFoldDB" id="A0AAV4WYH8"/>
<sequence length="71" mass="8560">MVAKMGALLKRQFRIKGGGEKSGKKNQLWTFDIPYWGIYYPWRDVVKGTKDIDKFFQEEHRLLDQIWVELR</sequence>
<accession>A0AAV4WYH8</accession>
<protein>
    <submittedName>
        <fullName evidence="1">Uncharacterized protein</fullName>
    </submittedName>
</protein>
<dbReference type="Proteomes" id="UP001054837">
    <property type="component" value="Unassembled WGS sequence"/>
</dbReference>
<gene>
    <name evidence="1" type="ORF">CDAR_596051</name>
</gene>
<dbReference type="EMBL" id="BPLQ01015428">
    <property type="protein sequence ID" value="GIY87966.1"/>
    <property type="molecule type" value="Genomic_DNA"/>
</dbReference>
<name>A0AAV4WYH8_9ARAC</name>
<keyword evidence="2" id="KW-1185">Reference proteome</keyword>
<evidence type="ECO:0000313" key="1">
    <source>
        <dbReference type="EMBL" id="GIY87966.1"/>
    </source>
</evidence>
<reference evidence="1 2" key="1">
    <citation type="submission" date="2021-06" db="EMBL/GenBank/DDBJ databases">
        <title>Caerostris darwini draft genome.</title>
        <authorList>
            <person name="Kono N."/>
            <person name="Arakawa K."/>
        </authorList>
    </citation>
    <scope>NUCLEOTIDE SEQUENCE [LARGE SCALE GENOMIC DNA]</scope>
</reference>
<proteinExistence type="predicted"/>
<evidence type="ECO:0000313" key="2">
    <source>
        <dbReference type="Proteomes" id="UP001054837"/>
    </source>
</evidence>
<organism evidence="1 2">
    <name type="scientific">Caerostris darwini</name>
    <dbReference type="NCBI Taxonomy" id="1538125"/>
    <lineage>
        <taxon>Eukaryota</taxon>
        <taxon>Metazoa</taxon>
        <taxon>Ecdysozoa</taxon>
        <taxon>Arthropoda</taxon>
        <taxon>Chelicerata</taxon>
        <taxon>Arachnida</taxon>
        <taxon>Araneae</taxon>
        <taxon>Araneomorphae</taxon>
        <taxon>Entelegynae</taxon>
        <taxon>Araneoidea</taxon>
        <taxon>Araneidae</taxon>
        <taxon>Caerostris</taxon>
    </lineage>
</organism>